<protein>
    <submittedName>
        <fullName evidence="1">34423_t:CDS:1</fullName>
    </submittedName>
</protein>
<evidence type="ECO:0000313" key="2">
    <source>
        <dbReference type="Proteomes" id="UP000789901"/>
    </source>
</evidence>
<feature type="non-terminal residue" evidence="1">
    <location>
        <position position="1"/>
    </location>
</feature>
<dbReference type="EMBL" id="CAJVQB010097813">
    <property type="protein sequence ID" value="CAG8849757.1"/>
    <property type="molecule type" value="Genomic_DNA"/>
</dbReference>
<accession>A0ABN7X864</accession>
<evidence type="ECO:0000313" key="1">
    <source>
        <dbReference type="EMBL" id="CAG8849757.1"/>
    </source>
</evidence>
<keyword evidence="2" id="KW-1185">Reference proteome</keyword>
<comment type="caution">
    <text evidence="1">The sequence shown here is derived from an EMBL/GenBank/DDBJ whole genome shotgun (WGS) entry which is preliminary data.</text>
</comment>
<name>A0ABN7X864_GIGMA</name>
<organism evidence="1 2">
    <name type="scientific">Gigaspora margarita</name>
    <dbReference type="NCBI Taxonomy" id="4874"/>
    <lineage>
        <taxon>Eukaryota</taxon>
        <taxon>Fungi</taxon>
        <taxon>Fungi incertae sedis</taxon>
        <taxon>Mucoromycota</taxon>
        <taxon>Glomeromycotina</taxon>
        <taxon>Glomeromycetes</taxon>
        <taxon>Diversisporales</taxon>
        <taxon>Gigasporaceae</taxon>
        <taxon>Gigaspora</taxon>
    </lineage>
</organism>
<sequence length="123" mass="13931">IAETMENNLPKFSFELRIGSASLEVNEPDVSEKHMPVRFIENEEVKDFEESEVEKSFANIGVDLLKMHETVTNNVIASHNEIAIGIDVMNLILAEQKMDFIPNNPFPFTPGLDHHIYPCHSPP</sequence>
<proteinExistence type="predicted"/>
<reference evidence="1 2" key="1">
    <citation type="submission" date="2021-06" db="EMBL/GenBank/DDBJ databases">
        <authorList>
            <person name="Kallberg Y."/>
            <person name="Tangrot J."/>
            <person name="Rosling A."/>
        </authorList>
    </citation>
    <scope>NUCLEOTIDE SEQUENCE [LARGE SCALE GENOMIC DNA]</scope>
    <source>
        <strain evidence="1 2">120-4 pot B 10/14</strain>
    </source>
</reference>
<feature type="non-terminal residue" evidence="1">
    <location>
        <position position="123"/>
    </location>
</feature>
<gene>
    <name evidence="1" type="ORF">GMARGA_LOCUS39867</name>
</gene>
<dbReference type="Proteomes" id="UP000789901">
    <property type="component" value="Unassembled WGS sequence"/>
</dbReference>